<sequence length="403" mass="43887">MPKNKRPEPRKPAKAAEPDDDTLAQALADLALELAEQEDFDAAPELAREQGERFNRIVRNALRKNNDELLYGAVERARYADVGAYQYLRSHIEEASATALMRREGGPPMEINAFAVPVFVHSTGGLKQAEGFQDPDAFDALVASFAQAGLESPDAKVVLISHAYDLDEIDRITYSHLSEMVRDAHATMTEKKLTATPALERSLAGWSESGFGAGDQAMELRFLLGFALKRTDDPFYQVPNDEAEADAWFAARMLRYQAWTGRAAPLVKRCMAGAPASLELNFLYQDLFFGAKEQGVAEYAMLQMMAAVNQALERHQCAPGAVRAVVAPADVDDVIVLRVNLYANAGGALLVSSEKPFDLAADLETEVDDIADALGTLGIVAVEVAMKFDKQGTPVDPRPCHGA</sequence>
<comment type="caution">
    <text evidence="2">The sequence shown here is derived from an EMBL/GenBank/DDBJ whole genome shotgun (WGS) entry which is preliminary data.</text>
</comment>
<name>A0A2U2HNS4_9BURK</name>
<evidence type="ECO:0000256" key="1">
    <source>
        <dbReference type="SAM" id="MobiDB-lite"/>
    </source>
</evidence>
<evidence type="ECO:0000313" key="2">
    <source>
        <dbReference type="EMBL" id="PWF49161.1"/>
    </source>
</evidence>
<feature type="compositionally biased region" description="Basic and acidic residues" evidence="1">
    <location>
        <begin position="1"/>
        <end position="17"/>
    </location>
</feature>
<feature type="region of interest" description="Disordered" evidence="1">
    <location>
        <begin position="1"/>
        <end position="22"/>
    </location>
</feature>
<proteinExistence type="predicted"/>
<dbReference type="EMBL" id="PXWF02000111">
    <property type="protein sequence ID" value="PWF49161.1"/>
    <property type="molecule type" value="Genomic_DNA"/>
</dbReference>
<dbReference type="Proteomes" id="UP000241421">
    <property type="component" value="Unassembled WGS sequence"/>
</dbReference>
<organism evidence="2 3">
    <name type="scientific">Massilia glaciei</name>
    <dbReference type="NCBI Taxonomy" id="1524097"/>
    <lineage>
        <taxon>Bacteria</taxon>
        <taxon>Pseudomonadati</taxon>
        <taxon>Pseudomonadota</taxon>
        <taxon>Betaproteobacteria</taxon>
        <taxon>Burkholderiales</taxon>
        <taxon>Oxalobacteraceae</taxon>
        <taxon>Telluria group</taxon>
        <taxon>Massilia</taxon>
    </lineage>
</organism>
<dbReference type="RefSeq" id="WP_106756934.1">
    <property type="nucleotide sequence ID" value="NZ_PXWF02000111.1"/>
</dbReference>
<reference evidence="2 3" key="1">
    <citation type="submission" date="2018-04" db="EMBL/GenBank/DDBJ databases">
        <title>Massilia violaceinigra sp. nov., a novel purple-pigmented bacterium isolated from Tianshan glacier, Xinjiang, China.</title>
        <authorList>
            <person name="Wang H."/>
        </authorList>
    </citation>
    <scope>NUCLEOTIDE SEQUENCE [LARGE SCALE GENOMIC DNA]</scope>
    <source>
        <strain evidence="2 3">B448-2</strain>
    </source>
</reference>
<dbReference type="OrthoDB" id="8742807at2"/>
<evidence type="ECO:0000313" key="3">
    <source>
        <dbReference type="Proteomes" id="UP000241421"/>
    </source>
</evidence>
<gene>
    <name evidence="2" type="ORF">C7C56_008080</name>
</gene>
<keyword evidence="3" id="KW-1185">Reference proteome</keyword>
<dbReference type="Pfam" id="PF11062">
    <property type="entry name" value="DUF2863"/>
    <property type="match status" value="1"/>
</dbReference>
<dbReference type="InterPro" id="IPR021292">
    <property type="entry name" value="DUF2863"/>
</dbReference>
<dbReference type="AlphaFoldDB" id="A0A2U2HNS4"/>
<protein>
    <submittedName>
        <fullName evidence="2">DUF2863 domain-containing protein</fullName>
    </submittedName>
</protein>
<accession>A0A2U2HNS4</accession>